<dbReference type="EMBL" id="RKHK01000001">
    <property type="protein sequence ID" value="ROR73122.1"/>
    <property type="molecule type" value="Genomic_DNA"/>
</dbReference>
<keyword evidence="3" id="KW-1185">Reference proteome</keyword>
<evidence type="ECO:0000259" key="1">
    <source>
        <dbReference type="Pfam" id="PF01869"/>
    </source>
</evidence>
<keyword evidence="2" id="KW-0808">Transferase</keyword>
<gene>
    <name evidence="2" type="ORF">EDD31_1488</name>
</gene>
<dbReference type="Gene3D" id="3.30.420.40">
    <property type="match status" value="2"/>
</dbReference>
<dbReference type="PANTHER" id="PTHR43190:SF3">
    <property type="entry name" value="N-ACETYL-D-GLUCOSAMINE KINASE"/>
    <property type="match status" value="1"/>
</dbReference>
<proteinExistence type="predicted"/>
<protein>
    <submittedName>
        <fullName evidence="2">N-acetylglucosamine kinase-like BadF-type ATPase</fullName>
    </submittedName>
</protein>
<sequence length="311" mass="31900">MPEAIHLPASRDQVRHAGIDVGGTKTHLAWSGPGLGEHEVIVPTRQWARTSALQDPANLVHLAALVRNLAGDLRGASVVVGLHGGDTAEQREAARRSLSGHLAAEVDVVNDAQLLGPAAGVGPCISVIAGTGAIVVGVDSTGGILTADGYGWLISDLGSAPAIARDAVIRVLRHADRHHPQAALADPLGRALSEALGAGDTFELAASFSEQPSAAEWGALAPVVFDAALAGSVLAHEVIDRSGHALADGVHAVLQRGAVATSVVAAGGVITNQPLLEQSLRRALESKEPRLPLHVLREPPVRGALALAKRL</sequence>
<reference evidence="2 3" key="1">
    <citation type="submission" date="2018-11" db="EMBL/GenBank/DDBJ databases">
        <title>Sequencing the genomes of 1000 actinobacteria strains.</title>
        <authorList>
            <person name="Klenk H.-P."/>
        </authorList>
    </citation>
    <scope>NUCLEOTIDE SEQUENCE [LARGE SCALE GENOMIC DNA]</scope>
    <source>
        <strain evidence="2 3">DSM 11294</strain>
    </source>
</reference>
<keyword evidence="2" id="KW-0418">Kinase</keyword>
<comment type="caution">
    <text evidence="2">The sequence shown here is derived from an EMBL/GenBank/DDBJ whole genome shotgun (WGS) entry which is preliminary data.</text>
</comment>
<dbReference type="Pfam" id="PF01869">
    <property type="entry name" value="BcrAD_BadFG"/>
    <property type="match status" value="1"/>
</dbReference>
<dbReference type="RefSeq" id="WP_170163233.1">
    <property type="nucleotide sequence ID" value="NZ_RKHK01000001.1"/>
</dbReference>
<evidence type="ECO:0000313" key="3">
    <source>
        <dbReference type="Proteomes" id="UP000280668"/>
    </source>
</evidence>
<dbReference type="Proteomes" id="UP000280668">
    <property type="component" value="Unassembled WGS sequence"/>
</dbReference>
<dbReference type="PANTHER" id="PTHR43190">
    <property type="entry name" value="N-ACETYL-D-GLUCOSAMINE KINASE"/>
    <property type="match status" value="1"/>
</dbReference>
<dbReference type="InterPro" id="IPR052519">
    <property type="entry name" value="Euk-type_GlcNAc_Kinase"/>
</dbReference>
<dbReference type="InterPro" id="IPR002731">
    <property type="entry name" value="ATPase_BadF"/>
</dbReference>
<feature type="domain" description="ATPase BadF/BadG/BcrA/BcrD type" evidence="1">
    <location>
        <begin position="18"/>
        <end position="305"/>
    </location>
</feature>
<organism evidence="2 3">
    <name type="scientific">Bogoriella caseilytica</name>
    <dbReference type="NCBI Taxonomy" id="56055"/>
    <lineage>
        <taxon>Bacteria</taxon>
        <taxon>Bacillati</taxon>
        <taxon>Actinomycetota</taxon>
        <taxon>Actinomycetes</taxon>
        <taxon>Micrococcales</taxon>
        <taxon>Bogoriellaceae</taxon>
        <taxon>Bogoriella</taxon>
    </lineage>
</organism>
<dbReference type="AlphaFoldDB" id="A0A3N2BD16"/>
<dbReference type="InterPro" id="IPR043129">
    <property type="entry name" value="ATPase_NBD"/>
</dbReference>
<accession>A0A3N2BD16</accession>
<evidence type="ECO:0000313" key="2">
    <source>
        <dbReference type="EMBL" id="ROR73122.1"/>
    </source>
</evidence>
<name>A0A3N2BD16_9MICO</name>
<dbReference type="SUPFAM" id="SSF53067">
    <property type="entry name" value="Actin-like ATPase domain"/>
    <property type="match status" value="1"/>
</dbReference>
<dbReference type="GO" id="GO:0016301">
    <property type="term" value="F:kinase activity"/>
    <property type="evidence" value="ECO:0007669"/>
    <property type="project" value="UniProtKB-KW"/>
</dbReference>